<gene>
    <name evidence="1" type="ORF">HPB47_000650</name>
</gene>
<organism evidence="1 2">
    <name type="scientific">Ixodes persulcatus</name>
    <name type="common">Taiga tick</name>
    <dbReference type="NCBI Taxonomy" id="34615"/>
    <lineage>
        <taxon>Eukaryota</taxon>
        <taxon>Metazoa</taxon>
        <taxon>Ecdysozoa</taxon>
        <taxon>Arthropoda</taxon>
        <taxon>Chelicerata</taxon>
        <taxon>Arachnida</taxon>
        <taxon>Acari</taxon>
        <taxon>Parasitiformes</taxon>
        <taxon>Ixodida</taxon>
        <taxon>Ixodoidea</taxon>
        <taxon>Ixodidae</taxon>
        <taxon>Ixodinae</taxon>
        <taxon>Ixodes</taxon>
    </lineage>
</organism>
<accession>A0AC60PRX6</accession>
<evidence type="ECO:0000313" key="2">
    <source>
        <dbReference type="Proteomes" id="UP000805193"/>
    </source>
</evidence>
<proteinExistence type="predicted"/>
<name>A0AC60PRX6_IXOPE</name>
<dbReference type="Proteomes" id="UP000805193">
    <property type="component" value="Unassembled WGS sequence"/>
</dbReference>
<reference evidence="1 2" key="1">
    <citation type="journal article" date="2020" name="Cell">
        <title>Large-Scale Comparative Analyses of Tick Genomes Elucidate Their Genetic Diversity and Vector Capacities.</title>
        <authorList>
            <consortium name="Tick Genome and Microbiome Consortium (TIGMIC)"/>
            <person name="Jia N."/>
            <person name="Wang J."/>
            <person name="Shi W."/>
            <person name="Du L."/>
            <person name="Sun Y."/>
            <person name="Zhan W."/>
            <person name="Jiang J.F."/>
            <person name="Wang Q."/>
            <person name="Zhang B."/>
            <person name="Ji P."/>
            <person name="Bell-Sakyi L."/>
            <person name="Cui X.M."/>
            <person name="Yuan T.T."/>
            <person name="Jiang B.G."/>
            <person name="Yang W.F."/>
            <person name="Lam T.T."/>
            <person name="Chang Q.C."/>
            <person name="Ding S.J."/>
            <person name="Wang X.J."/>
            <person name="Zhu J.G."/>
            <person name="Ruan X.D."/>
            <person name="Zhao L."/>
            <person name="Wei J.T."/>
            <person name="Ye R.Z."/>
            <person name="Que T.C."/>
            <person name="Du C.H."/>
            <person name="Zhou Y.H."/>
            <person name="Cheng J.X."/>
            <person name="Dai P.F."/>
            <person name="Guo W.B."/>
            <person name="Han X.H."/>
            <person name="Huang E.J."/>
            <person name="Li L.F."/>
            <person name="Wei W."/>
            <person name="Gao Y.C."/>
            <person name="Liu J.Z."/>
            <person name="Shao H.Z."/>
            <person name="Wang X."/>
            <person name="Wang C.C."/>
            <person name="Yang T.C."/>
            <person name="Huo Q.B."/>
            <person name="Li W."/>
            <person name="Chen H.Y."/>
            <person name="Chen S.E."/>
            <person name="Zhou L.G."/>
            <person name="Ni X.B."/>
            <person name="Tian J.H."/>
            <person name="Sheng Y."/>
            <person name="Liu T."/>
            <person name="Pan Y.S."/>
            <person name="Xia L.Y."/>
            <person name="Li J."/>
            <person name="Zhao F."/>
            <person name="Cao W.C."/>
        </authorList>
    </citation>
    <scope>NUCLEOTIDE SEQUENCE [LARGE SCALE GENOMIC DNA]</scope>
    <source>
        <strain evidence="1">Iper-2018</strain>
    </source>
</reference>
<keyword evidence="2" id="KW-1185">Reference proteome</keyword>
<protein>
    <submittedName>
        <fullName evidence="1">Uncharacterized protein</fullName>
    </submittedName>
</protein>
<evidence type="ECO:0000313" key="1">
    <source>
        <dbReference type="EMBL" id="KAG0423583.1"/>
    </source>
</evidence>
<sequence length="84" mass="9467">MPCAQARDWIPSGVSDPKVPLFQNKTFGFPPSLDFASVTTTNELLPRRNIKLRLEETKDGVTPARVRRNEEQLEHVPNLPGDLL</sequence>
<dbReference type="EMBL" id="JABSTQ010010082">
    <property type="protein sequence ID" value="KAG0423583.1"/>
    <property type="molecule type" value="Genomic_DNA"/>
</dbReference>
<comment type="caution">
    <text evidence="1">The sequence shown here is derived from an EMBL/GenBank/DDBJ whole genome shotgun (WGS) entry which is preliminary data.</text>
</comment>